<evidence type="ECO:0000313" key="1">
    <source>
        <dbReference type="EMBL" id="PJF35294.1"/>
    </source>
</evidence>
<proteinExistence type="predicted"/>
<sequence>MLSKHLDIRVYQTLFTEDRFAALFKTFDRLHDVVCENKLAQVTNLAPEEVIGWLEDIAYTIAETVRELQVRQVQEKDA</sequence>
<protein>
    <submittedName>
        <fullName evidence="1">Uncharacterized protein</fullName>
    </submittedName>
</protein>
<name>A0A2M8PCM3_9CHLR</name>
<dbReference type="Proteomes" id="UP000229681">
    <property type="component" value="Unassembled WGS sequence"/>
</dbReference>
<comment type="caution">
    <text evidence="1">The sequence shown here is derived from an EMBL/GenBank/DDBJ whole genome shotgun (WGS) entry which is preliminary data.</text>
</comment>
<evidence type="ECO:0000313" key="2">
    <source>
        <dbReference type="Proteomes" id="UP000229681"/>
    </source>
</evidence>
<gene>
    <name evidence="1" type="ORF">CUN49_11300</name>
</gene>
<dbReference type="EMBL" id="PGTM01000177">
    <property type="protein sequence ID" value="PJF35294.1"/>
    <property type="molecule type" value="Genomic_DNA"/>
</dbReference>
<organism evidence="1 2">
    <name type="scientific">Candidatus Thermofonsia Clade 1 bacterium</name>
    <dbReference type="NCBI Taxonomy" id="2364210"/>
    <lineage>
        <taxon>Bacteria</taxon>
        <taxon>Bacillati</taxon>
        <taxon>Chloroflexota</taxon>
        <taxon>Candidatus Thermofontia</taxon>
        <taxon>Candidatus Thermofonsia Clade 1</taxon>
    </lineage>
</organism>
<reference evidence="1 2" key="1">
    <citation type="submission" date="2017-11" db="EMBL/GenBank/DDBJ databases">
        <title>Evolution of Phototrophy in the Chloroflexi Phylum Driven by Horizontal Gene Transfer.</title>
        <authorList>
            <person name="Ward L.M."/>
            <person name="Hemp J."/>
            <person name="Shih P.M."/>
            <person name="Mcglynn S.E."/>
            <person name="Fischer W."/>
        </authorList>
    </citation>
    <scope>NUCLEOTIDE SEQUENCE [LARGE SCALE GENOMIC DNA]</scope>
    <source>
        <strain evidence="1">JP3_13</strain>
    </source>
</reference>
<accession>A0A2M8PCM3</accession>
<dbReference type="AlphaFoldDB" id="A0A2M8PCM3"/>